<dbReference type="GO" id="GO:0008080">
    <property type="term" value="F:N-acetyltransferase activity"/>
    <property type="evidence" value="ECO:0007669"/>
    <property type="project" value="InterPro"/>
</dbReference>
<dbReference type="CDD" id="cd04301">
    <property type="entry name" value="NAT_SF"/>
    <property type="match status" value="1"/>
</dbReference>
<dbReference type="AlphaFoldDB" id="A0A4U8Q5W4"/>
<keyword evidence="1 3" id="KW-0808">Transferase</keyword>
<dbReference type="InterPro" id="IPR000182">
    <property type="entry name" value="GNAT_dom"/>
</dbReference>
<dbReference type="PANTHER" id="PTHR13947:SF37">
    <property type="entry name" value="LD18367P"/>
    <property type="match status" value="1"/>
</dbReference>
<evidence type="ECO:0000313" key="4">
    <source>
        <dbReference type="Proteomes" id="UP000306509"/>
    </source>
</evidence>
<evidence type="ECO:0000259" key="2">
    <source>
        <dbReference type="PROSITE" id="PS51186"/>
    </source>
</evidence>
<dbReference type="PANTHER" id="PTHR13947">
    <property type="entry name" value="GNAT FAMILY N-ACETYLTRANSFERASE"/>
    <property type="match status" value="1"/>
</dbReference>
<comment type="caution">
    <text evidence="3">The sequence shown here is derived from an EMBL/GenBank/DDBJ whole genome shotgun (WGS) entry which is preliminary data.</text>
</comment>
<organism evidence="3 4">
    <name type="scientific">Robinsoniella peoriensis</name>
    <dbReference type="NCBI Taxonomy" id="180332"/>
    <lineage>
        <taxon>Bacteria</taxon>
        <taxon>Bacillati</taxon>
        <taxon>Bacillota</taxon>
        <taxon>Clostridia</taxon>
        <taxon>Lachnospirales</taxon>
        <taxon>Lachnospiraceae</taxon>
        <taxon>Robinsoniella</taxon>
    </lineage>
</organism>
<dbReference type="STRING" id="180332.GCA_000797495_03048"/>
<evidence type="ECO:0000313" key="3">
    <source>
        <dbReference type="EMBL" id="TLD00147.1"/>
    </source>
</evidence>
<reference evidence="3 4" key="1">
    <citation type="journal article" date="2019" name="Anaerobe">
        <title>Detection of Robinsoniella peoriensis in multiple bone samples of a trauma patient.</title>
        <authorList>
            <person name="Schrottner P."/>
            <person name="Hartwich K."/>
            <person name="Bunk B."/>
            <person name="Schober I."/>
            <person name="Helbig S."/>
            <person name="Rudolph W.W."/>
            <person name="Gunzer F."/>
        </authorList>
    </citation>
    <scope>NUCLEOTIDE SEQUENCE [LARGE SCALE GENOMIC DNA]</scope>
    <source>
        <strain evidence="3 4">DSM 106044</strain>
    </source>
</reference>
<name>A0A4U8Q5W4_9FIRM</name>
<gene>
    <name evidence="3" type="ORF">DSM106044_02986</name>
</gene>
<feature type="domain" description="N-acetyltransferase" evidence="2">
    <location>
        <begin position="23"/>
        <end position="170"/>
    </location>
</feature>
<proteinExistence type="predicted"/>
<sequence>MEIRNTATDIRPDKGLSIEWDHIELLEYNRNLQKDLLQFLENCMPESGRTFEPLGRHQAVNDIPYSYDAFWYLTDGGQIIGTVAVKSLSPDTCELKMMYLYSACQGKGLGQKLLTHAIRYSAAQGYRKMFLDTTQESRSAISLYQKNGFHEISRYNNNPYADVFMLKDLC</sequence>
<dbReference type="SUPFAM" id="SSF55729">
    <property type="entry name" value="Acyl-CoA N-acyltransferases (Nat)"/>
    <property type="match status" value="1"/>
</dbReference>
<keyword evidence="4" id="KW-1185">Reference proteome</keyword>
<dbReference type="InterPro" id="IPR016181">
    <property type="entry name" value="Acyl_CoA_acyltransferase"/>
</dbReference>
<dbReference type="Pfam" id="PF00583">
    <property type="entry name" value="Acetyltransf_1"/>
    <property type="match status" value="1"/>
</dbReference>
<dbReference type="PROSITE" id="PS51186">
    <property type="entry name" value="GNAT"/>
    <property type="match status" value="1"/>
</dbReference>
<dbReference type="Proteomes" id="UP000306509">
    <property type="component" value="Unassembled WGS sequence"/>
</dbReference>
<dbReference type="EMBL" id="QGQD01000058">
    <property type="protein sequence ID" value="TLD00147.1"/>
    <property type="molecule type" value="Genomic_DNA"/>
</dbReference>
<dbReference type="Gene3D" id="3.40.630.30">
    <property type="match status" value="1"/>
</dbReference>
<protein>
    <submittedName>
        <fullName evidence="3">Acetyltransferase</fullName>
    </submittedName>
</protein>
<evidence type="ECO:0000256" key="1">
    <source>
        <dbReference type="ARBA" id="ARBA00022679"/>
    </source>
</evidence>
<dbReference type="RefSeq" id="WP_138002749.1">
    <property type="nucleotide sequence ID" value="NZ_QGQD01000058.1"/>
</dbReference>
<dbReference type="InterPro" id="IPR050769">
    <property type="entry name" value="NAT_camello-type"/>
</dbReference>
<accession>A0A4U8Q5W4</accession>